<accession>A0A0U1PR12</accession>
<gene>
    <name evidence="1" type="ORF">JZ00_30530</name>
</gene>
<evidence type="ECO:0000313" key="1">
    <source>
        <dbReference type="EMBL" id="KKK07933.1"/>
    </source>
</evidence>
<dbReference type="Proteomes" id="UP000030949">
    <property type="component" value="Unassembled WGS sequence"/>
</dbReference>
<comment type="caution">
    <text evidence="1">The sequence shown here is derived from an EMBL/GenBank/DDBJ whole genome shotgun (WGS) entry which is preliminary data.</text>
</comment>
<organism evidence="1 2">
    <name type="scientific">Pseudomonas frederiksbergensis</name>
    <dbReference type="NCBI Taxonomy" id="104087"/>
    <lineage>
        <taxon>Bacteria</taxon>
        <taxon>Pseudomonadati</taxon>
        <taxon>Pseudomonadota</taxon>
        <taxon>Gammaproteobacteria</taxon>
        <taxon>Pseudomonadales</taxon>
        <taxon>Pseudomonadaceae</taxon>
        <taxon>Pseudomonas</taxon>
    </lineage>
</organism>
<protein>
    <submittedName>
        <fullName evidence="1">Uncharacterized protein</fullName>
    </submittedName>
</protein>
<proteinExistence type="predicted"/>
<name>A0A0U1PR12_9PSED</name>
<evidence type="ECO:0000313" key="2">
    <source>
        <dbReference type="Proteomes" id="UP000030949"/>
    </source>
</evidence>
<dbReference type="AlphaFoldDB" id="A0A0U1PR12"/>
<reference evidence="1 2" key="1">
    <citation type="submission" date="2015-03" db="EMBL/GenBank/DDBJ databases">
        <title>Pseudomonas frederiksbergensis hydrocarbon degrader.</title>
        <authorList>
            <person name="Brown L.M."/>
            <person name="Ruiz O.N."/>
            <person name="Mueller S."/>
            <person name="Gunasekera T.S."/>
        </authorList>
    </citation>
    <scope>NUCLEOTIDE SEQUENCE [LARGE SCALE GENOMIC DNA]</scope>
    <source>
        <strain evidence="1 2">SI8</strain>
    </source>
</reference>
<sequence length="84" mass="9347">MNPSCWPACIAHRFPWTSRSPTFPRNCPTVAQRCGSTLSMASSLPTLLTQHCCNDRVSNDWWTCLACTSVKVTPKTSNLSRSQD</sequence>
<dbReference type="EMBL" id="JQGJ02000004">
    <property type="protein sequence ID" value="KKK07933.1"/>
    <property type="molecule type" value="Genomic_DNA"/>
</dbReference>